<dbReference type="Proteomes" id="UP000494040">
    <property type="component" value="Unassembled WGS sequence"/>
</dbReference>
<evidence type="ECO:0000313" key="5">
    <source>
        <dbReference type="Proteomes" id="UP000494040"/>
    </source>
</evidence>
<dbReference type="InterPro" id="IPR000237">
    <property type="entry name" value="GRIP_dom"/>
</dbReference>
<gene>
    <name evidence="4" type="primary">106665076</name>
</gene>
<name>A0A8I6TLY5_CIMLE</name>
<sequence>MEKSQSLKRRDSSGSDASTSRIPVSYTPSLSRKQRPKLERHQSLQCLSSNSRGRSPKYDDDNESLRSGFSGCSNVSQCDHAHFARNGTTYSGRSKKFIVHCSPTHLDSDKYLTPTQRANATIKRLQSMLQESQADIAEKENEIARLTKELVELRLVKTEELSNGHSPGGGELRLTIDPVGRQTLETTSCSLADSGHFEELSLSPHPSPRNAPNGVQENVKRTQNLVHSTPETFNNSSRIDLLVHRLAEANDRYYEMKPQYEGLKKQLEELQQSKDEIEKKFTESEERHKSTYLQLFNKGQEAAIFQVDDMTDGPSKAENLPKLLKELEVTKSELESVKDVDFWKTHGSLSGKEAVSIWNLCRKTMYRRLLESNKSKGEQEAEVTLKFLKSAFYYFLTDKENTTGHLAAIQSILGFTPDEKQAIEKASYGWK</sequence>
<dbReference type="EnsemblMetazoa" id="XM_014391256.2">
    <property type="protein sequence ID" value="XP_014246742.1"/>
    <property type="gene ID" value="LOC106665076"/>
</dbReference>
<accession>A0A8I6TLY5</accession>
<feature type="compositionally biased region" description="Polar residues" evidence="2">
    <location>
        <begin position="43"/>
        <end position="53"/>
    </location>
</feature>
<feature type="coiled-coil region" evidence="1">
    <location>
        <begin position="260"/>
        <end position="287"/>
    </location>
</feature>
<evidence type="ECO:0000313" key="4">
    <source>
        <dbReference type="EnsemblMetazoa" id="XP_024081640.1"/>
    </source>
</evidence>
<protein>
    <recommendedName>
        <fullName evidence="3">GRIP domain-containing protein</fullName>
    </recommendedName>
</protein>
<feature type="region of interest" description="Disordered" evidence="2">
    <location>
        <begin position="1"/>
        <end position="64"/>
    </location>
</feature>
<dbReference type="EnsemblMetazoa" id="XM_024225872.1">
    <property type="protein sequence ID" value="XP_024081640.1"/>
    <property type="gene ID" value="LOC106665076"/>
</dbReference>
<feature type="compositionally biased region" description="Basic and acidic residues" evidence="2">
    <location>
        <begin position="1"/>
        <end position="13"/>
    </location>
</feature>
<reference evidence="4" key="1">
    <citation type="submission" date="2022-01" db="UniProtKB">
        <authorList>
            <consortium name="EnsemblMetazoa"/>
        </authorList>
    </citation>
    <scope>IDENTIFICATION</scope>
</reference>
<feature type="compositionally biased region" description="Polar residues" evidence="2">
    <location>
        <begin position="14"/>
        <end position="31"/>
    </location>
</feature>
<feature type="domain" description="GRIP" evidence="3">
    <location>
        <begin position="378"/>
        <end position="426"/>
    </location>
</feature>
<dbReference type="OrthoDB" id="5807119at2759"/>
<keyword evidence="5" id="KW-1185">Reference proteome</keyword>
<keyword evidence="1" id="KW-0175">Coiled coil</keyword>
<evidence type="ECO:0000259" key="3">
    <source>
        <dbReference type="PROSITE" id="PS50913"/>
    </source>
</evidence>
<dbReference type="Pfam" id="PF01465">
    <property type="entry name" value="GRIP"/>
    <property type="match status" value="1"/>
</dbReference>
<dbReference type="KEGG" id="clec:106665076"/>
<dbReference type="AlphaFoldDB" id="A0A8I6TLY5"/>
<dbReference type="PROSITE" id="PS50913">
    <property type="entry name" value="GRIP"/>
    <property type="match status" value="1"/>
</dbReference>
<evidence type="ECO:0000256" key="1">
    <source>
        <dbReference type="SAM" id="Coils"/>
    </source>
</evidence>
<proteinExistence type="predicted"/>
<dbReference type="OMA" id="KLIMEYE"/>
<evidence type="ECO:0000256" key="2">
    <source>
        <dbReference type="SAM" id="MobiDB-lite"/>
    </source>
</evidence>
<feature type="coiled-coil region" evidence="1">
    <location>
        <begin position="115"/>
        <end position="156"/>
    </location>
</feature>
<organism evidence="4 5">
    <name type="scientific">Cimex lectularius</name>
    <name type="common">Bed bug</name>
    <name type="synonym">Acanthia lectularia</name>
    <dbReference type="NCBI Taxonomy" id="79782"/>
    <lineage>
        <taxon>Eukaryota</taxon>
        <taxon>Metazoa</taxon>
        <taxon>Ecdysozoa</taxon>
        <taxon>Arthropoda</taxon>
        <taxon>Hexapoda</taxon>
        <taxon>Insecta</taxon>
        <taxon>Pterygota</taxon>
        <taxon>Neoptera</taxon>
        <taxon>Paraneoptera</taxon>
        <taxon>Hemiptera</taxon>
        <taxon>Heteroptera</taxon>
        <taxon>Panheteroptera</taxon>
        <taxon>Cimicomorpha</taxon>
        <taxon>Cimicidae</taxon>
        <taxon>Cimex</taxon>
    </lineage>
</organism>
<dbReference type="EnsemblMetazoa" id="XM_014391258.2">
    <property type="protein sequence ID" value="XP_014246744.1"/>
    <property type="gene ID" value="LOC106665076"/>
</dbReference>